<proteinExistence type="predicted"/>
<dbReference type="EMBL" id="JAPWDV010000001">
    <property type="protein sequence ID" value="KAJ6221471.1"/>
    <property type="molecule type" value="Genomic_DNA"/>
</dbReference>
<evidence type="ECO:0000256" key="1">
    <source>
        <dbReference type="SAM" id="MobiDB-lite"/>
    </source>
</evidence>
<reference evidence="3" key="1">
    <citation type="submission" date="2022-12" db="EMBL/GenBank/DDBJ databases">
        <title>Genome assemblies of Blomia tropicalis.</title>
        <authorList>
            <person name="Cui Y."/>
        </authorList>
    </citation>
    <scope>NUCLEOTIDE SEQUENCE</scope>
    <source>
        <tissue evidence="3">Adult mites</tissue>
    </source>
</reference>
<dbReference type="AlphaFoldDB" id="A0A9Q0RQ23"/>
<keyword evidence="2" id="KW-0732">Signal</keyword>
<evidence type="ECO:0000256" key="2">
    <source>
        <dbReference type="SAM" id="SignalP"/>
    </source>
</evidence>
<feature type="region of interest" description="Disordered" evidence="1">
    <location>
        <begin position="122"/>
        <end position="144"/>
    </location>
</feature>
<feature type="compositionally biased region" description="Polar residues" evidence="1">
    <location>
        <begin position="132"/>
        <end position="144"/>
    </location>
</feature>
<dbReference type="Proteomes" id="UP001142055">
    <property type="component" value="Chromosome 1"/>
</dbReference>
<evidence type="ECO:0000313" key="3">
    <source>
        <dbReference type="EMBL" id="KAJ6221471.1"/>
    </source>
</evidence>
<comment type="caution">
    <text evidence="3">The sequence shown here is derived from an EMBL/GenBank/DDBJ whole genome shotgun (WGS) entry which is preliminary data.</text>
</comment>
<gene>
    <name evidence="3" type="ORF">RDWZM_000016</name>
</gene>
<feature type="chain" id="PRO_5040211934" evidence="2">
    <location>
        <begin position="18"/>
        <end position="266"/>
    </location>
</feature>
<name>A0A9Q0RQ23_BLOTA</name>
<organism evidence="3 4">
    <name type="scientific">Blomia tropicalis</name>
    <name type="common">Mite</name>
    <dbReference type="NCBI Taxonomy" id="40697"/>
    <lineage>
        <taxon>Eukaryota</taxon>
        <taxon>Metazoa</taxon>
        <taxon>Ecdysozoa</taxon>
        <taxon>Arthropoda</taxon>
        <taxon>Chelicerata</taxon>
        <taxon>Arachnida</taxon>
        <taxon>Acari</taxon>
        <taxon>Acariformes</taxon>
        <taxon>Sarcoptiformes</taxon>
        <taxon>Astigmata</taxon>
        <taxon>Glycyphagoidea</taxon>
        <taxon>Echimyopodidae</taxon>
        <taxon>Blomia</taxon>
    </lineage>
</organism>
<protein>
    <submittedName>
        <fullName evidence="3">Uncharacterized protein</fullName>
    </submittedName>
</protein>
<sequence>MLLFGLMYLCTAKIGQTMPQQSILQQLQQQGHQFGAQKRIISERTKRGLFSSLVGLANSGMPLGNKEPDDDASVLKPKPYDFNEVEMTAIQAMVSLRDIIGDLLQRVGLNMPSLASLITRSEHGNDKVSPGFTESSNGGALSHLTSNKGTNMGIQLLRGLALSLPLLIPMATQIRRMSPDTSSAAATAAATMAQPLILPQMPIMLPDLYYNQAMHRRRGKRSTRVRRSMSTLQRDPIVMAEHLFNGRAPFVRYLRQMEAKYAANNK</sequence>
<keyword evidence="4" id="KW-1185">Reference proteome</keyword>
<accession>A0A9Q0RQ23</accession>
<evidence type="ECO:0000313" key="4">
    <source>
        <dbReference type="Proteomes" id="UP001142055"/>
    </source>
</evidence>
<feature type="signal peptide" evidence="2">
    <location>
        <begin position="1"/>
        <end position="17"/>
    </location>
</feature>